<evidence type="ECO:0000313" key="3">
    <source>
        <dbReference type="Proteomes" id="UP001592530"/>
    </source>
</evidence>
<sequence>MKITPQAVGGGTYHGPNQVRVSVKSQAAASAAGIDGLLFSVAPSGSGQGSTKVQLDYSAFDQAYGGAFGSRLTLVQMPACVLTTPQVASCRSQRPLDATNDAKSKQLTASLQLTAPSTTTQATAAAAAAPLTVIAAISGASGGDGGGPAGSFGATSLKAAGSWTAGGSNGSFQYSYQVAAPSSGSTLVPNLGLSYDSGSVDGQTAASNSQSSWVGDGWSMPESFIEESFTSCADKPEGTASPTVTNDQCYDGAVLTLSLNGVSTALVQDSAGHLKTANDNGDIVNHVTGAANSNGSYNTDYYTVTDRSGTVFSFGLNHLPGWTSGKAATNSVDTEPVYSSHKGDPCYNAAGFTSSVCTMGYRYNLDYVKDVNGAAMSYYYNQDTNYYGQDNGAKNTSYVRDSHLDHIDYGFTDGHAYGTVADEIKYTAGERCVAAACDPMSTNKANWLDVPYDQVCASGATCTAHSPAFFSTVRLASITTKQWNTTATTPGWNTVDTYTLSHTMPLTADGDATLWLASIVHSGSDSRAGGPTTAKSLPAVSFGMIDMPNRVDTTLDGLPGLYRYRIATVTTETGSVIGVQYGQTDPCTAPVTTNAAANTSSCYPVYWTPKDLPMVKDWFNKYVVQKITQSDPTGGAPLATTAYDYKGAAWHYDDNELVKAQYRTYGQWRGYQDVTIYNGDATNDKQTKSETTYYQGMSDDNNTTAVDVKDSQNGSHDDNNLLAGSPLETTSYLGSGGAVDHSTITSYWVSPATATRIRTGLPALTANLVVPVETWSRQALTAPGATGWRITETDNTYDATTSDTDFGLQTASYSHTVPAQAAYDRCTTTGYAMANTALNLVGLVSNSETDSLACAGYTEGSVTSVPDSHSVNALTAPASVSRPGQVVSATRNIYDDPTDAKTWPTPALTFPQTTAPAQGKISISQKASGYTAGAFTWVTSNTQLFDSAGRDTDAYDSAGNHTNTAYTVDSAGLVTGISATNPLGQSTHVTLDPARNLTLTSTDINGVVSTSQYDTLGRAIAGWSDSRPTTAPANVTYSYSVSDSGPTAITTNTLDDAAGYVPSTVIYDAMLRPRQTQSATPQGGRIVTDTFYDSRGWKSATYNGWYDKDSGPNATLVSAADLKDQVPNQDYYSYDGLGRVVVDQSEKDNVEVSRTTTVYNGDRTTVLPPTGGTATTTLTDPLGRTRELDSYSTAPTLNTPADPFTGVWSVSGGTTQAISYGYDNRDNQTTTSAGGSTWTSTVNLLGQTISKSDPDAGTSTMTYNTAGKVLQTTDSRGKTISYTYDAIGRLLGSYAAPATGQSSANQLTASFYDNSNNAVASMKYPLGHLTTNISYDADHNAYTTQEMGFSVFGSSVGEKYTIPAGTGTGALAGTYTFQHSYSTNTGLPQKSTFGAAGGMAAETVSYGYTGALDLPSGVGGLDTYAQSTSYDIYGRVNQETLGAGTTTQAFITDSYDLHSGRLTDQLVTRSTAAPSTVDDQQYTYDLDGNITAQTSGRLGAVGTETQCFQYDGLDHLTQAWTANDSCAATPTTGHSSTVGDNLAGGTPYWSSWTFDALGQRQTATDHSTSGGADTSTSYAYDGNGANQPHTLTSTTAIGAAPGSTSATYDSTGNTITRTSATTGTQNLSWNDAGQLTRISGGTAGTTSYVYGPDDEVLLQQDPTSTTLYLPNEQLTLNTTTGVISGNRYYTLPGGGTAVRSGSTATGTSTFNFEISDQHGTSGLMLDSTAQIPTWRQFTPYGATRGSTVTWSDSRGFLNAPNDTATGLTLLGAREYDPDTGRFISLDPLFEATSLQQLAGYTYAGSNPVVHSDPSGLAIYDDATGCNGTIAAVEACIGNQEKAKKAASQTFDTIGGGLVSVQESDSKYYQLKNAYAAARKKVARRKDWSNTQYDVHIWETVCYGNQKLCGFGSGSLGGQIASDFNASQFGDGGIKPVLVTEGRRGTQFATPLASVGAVFGAKKLFSNRYKTALQGEIDEADELGVQPIQVGSSAFDATIEGGTIKWAVDADGGLYLMPKMVGMTELKHPVLVRGADVQAAGEADIAGSDGFYFGVNLTNASGHYLPSAESLQIGREAFEREGIMFDDAAVNPVLEEG</sequence>
<dbReference type="NCBIfam" id="TIGR01643">
    <property type="entry name" value="YD_repeat_2x"/>
    <property type="match status" value="1"/>
</dbReference>
<protein>
    <submittedName>
        <fullName evidence="2">RHS repeat domain-containing protein</fullName>
    </submittedName>
</protein>
<dbReference type="InterPro" id="IPR022385">
    <property type="entry name" value="Rhs_assc_core"/>
</dbReference>
<dbReference type="PANTHER" id="PTHR32305">
    <property type="match status" value="1"/>
</dbReference>
<comment type="caution">
    <text evidence="2">The sequence shown here is derived from an EMBL/GenBank/DDBJ whole genome shotgun (WGS) entry which is preliminary data.</text>
</comment>
<organism evidence="2 3">
    <name type="scientific">Streptacidiphilus alkalitolerans</name>
    <dbReference type="NCBI Taxonomy" id="3342712"/>
    <lineage>
        <taxon>Bacteria</taxon>
        <taxon>Bacillati</taxon>
        <taxon>Actinomycetota</taxon>
        <taxon>Actinomycetes</taxon>
        <taxon>Kitasatosporales</taxon>
        <taxon>Streptomycetaceae</taxon>
        <taxon>Streptacidiphilus</taxon>
    </lineage>
</organism>
<evidence type="ECO:0000256" key="1">
    <source>
        <dbReference type="SAM" id="MobiDB-lite"/>
    </source>
</evidence>
<dbReference type="NCBIfam" id="TIGR03696">
    <property type="entry name" value="Rhs_assc_core"/>
    <property type="match status" value="1"/>
</dbReference>
<dbReference type="EMBL" id="JBHEZY010000017">
    <property type="protein sequence ID" value="MFC1435235.1"/>
    <property type="molecule type" value="Genomic_DNA"/>
</dbReference>
<dbReference type="InterPro" id="IPR050708">
    <property type="entry name" value="T6SS_VgrG/RHS"/>
</dbReference>
<dbReference type="Gene3D" id="2.180.10.10">
    <property type="entry name" value="RHS repeat-associated core"/>
    <property type="match status" value="1"/>
</dbReference>
<dbReference type="Pfam" id="PF05593">
    <property type="entry name" value="RHS_repeat"/>
    <property type="match status" value="1"/>
</dbReference>
<dbReference type="RefSeq" id="WP_380558093.1">
    <property type="nucleotide sequence ID" value="NZ_JBHEZY010000017.1"/>
</dbReference>
<name>A0ABV6XAC4_9ACTN</name>
<accession>A0ABV6XAC4</accession>
<dbReference type="PANTHER" id="PTHR32305:SF17">
    <property type="entry name" value="TRNA NUCLEASE WAPA"/>
    <property type="match status" value="1"/>
</dbReference>
<evidence type="ECO:0000313" key="2">
    <source>
        <dbReference type="EMBL" id="MFC1435235.1"/>
    </source>
</evidence>
<gene>
    <name evidence="2" type="ORF">ACEZDB_31795</name>
</gene>
<proteinExistence type="predicted"/>
<dbReference type="InterPro" id="IPR006530">
    <property type="entry name" value="YD"/>
</dbReference>
<feature type="region of interest" description="Disordered" evidence="1">
    <location>
        <begin position="1561"/>
        <end position="1625"/>
    </location>
</feature>
<dbReference type="InterPro" id="IPR031325">
    <property type="entry name" value="RHS_repeat"/>
</dbReference>
<dbReference type="Proteomes" id="UP001592530">
    <property type="component" value="Unassembled WGS sequence"/>
</dbReference>
<reference evidence="2 3" key="1">
    <citation type="submission" date="2024-09" db="EMBL/GenBank/DDBJ databases">
        <authorList>
            <person name="Lee S.D."/>
        </authorList>
    </citation>
    <scope>NUCLEOTIDE SEQUENCE [LARGE SCALE GENOMIC DNA]</scope>
    <source>
        <strain evidence="2 3">N1-3</strain>
    </source>
</reference>